<feature type="domain" description="NIDO" evidence="2">
    <location>
        <begin position="100"/>
        <end position="250"/>
    </location>
</feature>
<evidence type="ECO:0000259" key="2">
    <source>
        <dbReference type="PROSITE" id="PS51220"/>
    </source>
</evidence>
<evidence type="ECO:0000313" key="3">
    <source>
        <dbReference type="EMBL" id="CAH2318171.1"/>
    </source>
</evidence>
<accession>A0AAD1T346</accession>
<dbReference type="EMBL" id="OW240921">
    <property type="protein sequence ID" value="CAH2318171.1"/>
    <property type="molecule type" value="Genomic_DNA"/>
</dbReference>
<feature type="chain" id="PRO_5042270421" evidence="1">
    <location>
        <begin position="20"/>
        <end position="316"/>
    </location>
</feature>
<proteinExistence type="predicted"/>
<dbReference type="Pfam" id="PF06119">
    <property type="entry name" value="NIDO"/>
    <property type="match status" value="1"/>
</dbReference>
<gene>
    <name evidence="3" type="ORF">PECUL_23A033147</name>
</gene>
<evidence type="ECO:0000313" key="4">
    <source>
        <dbReference type="Proteomes" id="UP001295444"/>
    </source>
</evidence>
<dbReference type="GO" id="GO:0007160">
    <property type="term" value="P:cell-matrix adhesion"/>
    <property type="evidence" value="ECO:0007669"/>
    <property type="project" value="InterPro"/>
</dbReference>
<dbReference type="PROSITE" id="PS51220">
    <property type="entry name" value="NIDO"/>
    <property type="match status" value="1"/>
</dbReference>
<dbReference type="SMART" id="SM00539">
    <property type="entry name" value="NIDO"/>
    <property type="match status" value="1"/>
</dbReference>
<dbReference type="Proteomes" id="UP001295444">
    <property type="component" value="Chromosome 10"/>
</dbReference>
<keyword evidence="1" id="KW-0732">Signal</keyword>
<dbReference type="InterPro" id="IPR003886">
    <property type="entry name" value="NIDO_dom"/>
</dbReference>
<keyword evidence="4" id="KW-1185">Reference proteome</keyword>
<sequence>MESHLTICLAFSALPSALCSSYSDEVPVLYKFGPAVKDHMTPVEDDGTSGKIHMRHSFKYFGEIHRDLFVNNNGAISFDDEVTKYTPDPFPIDDICIITPYWADSDNEIEGKVFYSERTDPETLERIEKDMAHYFPNFYFKPVWSFVATWYKMAYYGSESDKTNTFQAILTTDNHRSIVMFNYGDMQWTTGTASGGDPLTGLGGVPAQAGFNTKGNHFSIPGSQTDHILNVKTSSNVDTPGRWIFQVDEFKMPGGCIFEASYMQFGQSVWRDDTCSTKCICKHDGTMDCDAMPCPDNLICVPSGKHFMCQIDEEDC</sequence>
<organism evidence="3 4">
    <name type="scientific">Pelobates cultripes</name>
    <name type="common">Western spadefoot toad</name>
    <dbReference type="NCBI Taxonomy" id="61616"/>
    <lineage>
        <taxon>Eukaryota</taxon>
        <taxon>Metazoa</taxon>
        <taxon>Chordata</taxon>
        <taxon>Craniata</taxon>
        <taxon>Vertebrata</taxon>
        <taxon>Euteleostomi</taxon>
        <taxon>Amphibia</taxon>
        <taxon>Batrachia</taxon>
        <taxon>Anura</taxon>
        <taxon>Pelobatoidea</taxon>
        <taxon>Pelobatidae</taxon>
        <taxon>Pelobates</taxon>
    </lineage>
</organism>
<dbReference type="PANTHER" id="PTHR13802">
    <property type="entry name" value="MUCIN 4-RELATED"/>
    <property type="match status" value="1"/>
</dbReference>
<feature type="signal peptide" evidence="1">
    <location>
        <begin position="1"/>
        <end position="19"/>
    </location>
</feature>
<reference evidence="3" key="1">
    <citation type="submission" date="2022-03" db="EMBL/GenBank/DDBJ databases">
        <authorList>
            <person name="Alioto T."/>
            <person name="Alioto T."/>
            <person name="Gomez Garrido J."/>
        </authorList>
    </citation>
    <scope>NUCLEOTIDE SEQUENCE</scope>
</reference>
<dbReference type="PANTHER" id="PTHR13802:SF59">
    <property type="entry name" value="SUSHI DOMAIN-CONTAINING PROTEIN 2"/>
    <property type="match status" value="1"/>
</dbReference>
<name>A0AAD1T346_PELCU</name>
<evidence type="ECO:0000256" key="1">
    <source>
        <dbReference type="SAM" id="SignalP"/>
    </source>
</evidence>
<protein>
    <submittedName>
        <fullName evidence="3">Alpha-tectorin-like</fullName>
    </submittedName>
</protein>
<dbReference type="InterPro" id="IPR051495">
    <property type="entry name" value="Epithelial_Barrier/Signaling"/>
</dbReference>
<dbReference type="AlphaFoldDB" id="A0AAD1T346"/>